<evidence type="ECO:0000256" key="5">
    <source>
        <dbReference type="ARBA" id="ARBA00022975"/>
    </source>
</evidence>
<dbReference type="EMBL" id="CP045798">
    <property type="protein sequence ID" value="QNB46325.1"/>
    <property type="molecule type" value="Genomic_DNA"/>
</dbReference>
<evidence type="ECO:0000256" key="4">
    <source>
        <dbReference type="ARBA" id="ARBA00022793"/>
    </source>
</evidence>
<feature type="active site" description="For OMPdecase activity" evidence="10">
    <location>
        <position position="66"/>
    </location>
</feature>
<dbReference type="OrthoDB" id="9806203at2"/>
<dbReference type="InterPro" id="IPR047596">
    <property type="entry name" value="OMPdecase_bac"/>
</dbReference>
<comment type="function">
    <text evidence="1 9">Catalyzes the decarboxylation of orotidine 5'-monophosphate (OMP) to uridine 5'-monophosphate (UMP).</text>
</comment>
<evidence type="ECO:0000256" key="9">
    <source>
        <dbReference type="HAMAP-Rule" id="MF_01200"/>
    </source>
</evidence>
<feature type="active site" description="For OMPdecase activity" evidence="10">
    <location>
        <position position="61"/>
    </location>
</feature>
<dbReference type="KEGG" id="tfr:BR63_08365"/>
<feature type="binding site" evidence="9 11">
    <location>
        <position position="194"/>
    </location>
    <ligand>
        <name>substrate</name>
    </ligand>
</feature>
<dbReference type="CDD" id="cd04725">
    <property type="entry name" value="OMP_decarboxylase_like"/>
    <property type="match status" value="1"/>
</dbReference>
<feature type="binding site" evidence="9">
    <location>
        <begin position="61"/>
        <end position="70"/>
    </location>
    <ligand>
        <name>substrate</name>
    </ligand>
</feature>
<dbReference type="InterPro" id="IPR018089">
    <property type="entry name" value="OMPdecase_AS"/>
</dbReference>
<dbReference type="FunFam" id="3.20.20.70:FF:000015">
    <property type="entry name" value="Orotidine 5'-phosphate decarboxylase"/>
    <property type="match status" value="1"/>
</dbReference>
<feature type="binding site" evidence="9 11">
    <location>
        <position position="125"/>
    </location>
    <ligand>
        <name>substrate</name>
    </ligand>
</feature>
<keyword evidence="5 9" id="KW-0665">Pyrimidine biosynthesis</keyword>
<dbReference type="RefSeq" id="WP_034422001.1">
    <property type="nucleotide sequence ID" value="NZ_CP045798.1"/>
</dbReference>
<proteinExistence type="inferred from homology"/>
<dbReference type="SUPFAM" id="SSF51366">
    <property type="entry name" value="Ribulose-phoshate binding barrel"/>
    <property type="match status" value="1"/>
</dbReference>
<keyword evidence="6 9" id="KW-0456">Lyase</keyword>
<comment type="similarity">
    <text evidence="8 9">Belongs to the OMP decarboxylase family. Type 1 subfamily.</text>
</comment>
<comment type="pathway">
    <text evidence="2 9 12">Pyrimidine metabolism; UMP biosynthesis via de novo pathway; UMP from orotate: step 2/2.</text>
</comment>
<dbReference type="NCBIfam" id="NF001273">
    <property type="entry name" value="PRK00230.1"/>
    <property type="match status" value="1"/>
</dbReference>
<evidence type="ECO:0000256" key="1">
    <source>
        <dbReference type="ARBA" id="ARBA00002356"/>
    </source>
</evidence>
<dbReference type="GO" id="GO:0005829">
    <property type="term" value="C:cytosol"/>
    <property type="evidence" value="ECO:0007669"/>
    <property type="project" value="TreeGrafter"/>
</dbReference>
<dbReference type="PANTHER" id="PTHR32119:SF2">
    <property type="entry name" value="OROTIDINE 5'-PHOSPHATE DECARBOXYLASE"/>
    <property type="match status" value="1"/>
</dbReference>
<feature type="binding site" evidence="9 11">
    <location>
        <position position="13"/>
    </location>
    <ligand>
        <name>substrate</name>
    </ligand>
</feature>
<dbReference type="EC" id="4.1.1.23" evidence="9"/>
<sequence length="238" mass="26243">MKNTDKRLIVALDFPTWGEAEKLVNQVPEVMFYKVGLELYLASRGEAVVKLREMGKEVFLDLKFHDIPNTVAQASRQAVAQGATIFDVHAAGGREMLSKAAQAVQEQAEFLQVRKPLLLAITVLTSMDEEDLKDIGLPDLRRTVRAWAKLAQESGLDGVVASPQEISLIRETCGPDFKILCPGVRPSWAEAGDQKRILTPRKAIELGADYIVVGRPITQAQDPRLAALRIIEELSTVS</sequence>
<dbReference type="PROSITE" id="PS00156">
    <property type="entry name" value="OMPDECASE"/>
    <property type="match status" value="1"/>
</dbReference>
<evidence type="ECO:0000256" key="2">
    <source>
        <dbReference type="ARBA" id="ARBA00004861"/>
    </source>
</evidence>
<dbReference type="InterPro" id="IPR001754">
    <property type="entry name" value="OMPdeCOase_dom"/>
</dbReference>
<feature type="domain" description="Orotidine 5'-phosphate decarboxylase" evidence="13">
    <location>
        <begin position="7"/>
        <end position="230"/>
    </location>
</feature>
<evidence type="ECO:0000256" key="7">
    <source>
        <dbReference type="ARBA" id="ARBA00049157"/>
    </source>
</evidence>
<evidence type="ECO:0000256" key="6">
    <source>
        <dbReference type="ARBA" id="ARBA00023239"/>
    </source>
</evidence>
<keyword evidence="4 9" id="KW-0210">Decarboxylase</keyword>
<dbReference type="GO" id="GO:0004590">
    <property type="term" value="F:orotidine-5'-phosphate decarboxylase activity"/>
    <property type="evidence" value="ECO:0007669"/>
    <property type="project" value="UniProtKB-UniRule"/>
</dbReference>
<comment type="catalytic activity">
    <reaction evidence="7 9 12">
        <text>orotidine 5'-phosphate + H(+) = UMP + CO2</text>
        <dbReference type="Rhea" id="RHEA:11596"/>
        <dbReference type="ChEBI" id="CHEBI:15378"/>
        <dbReference type="ChEBI" id="CHEBI:16526"/>
        <dbReference type="ChEBI" id="CHEBI:57538"/>
        <dbReference type="ChEBI" id="CHEBI:57865"/>
        <dbReference type="EC" id="4.1.1.23"/>
    </reaction>
</comment>
<feature type="binding site" evidence="9 11">
    <location>
        <position position="185"/>
    </location>
    <ligand>
        <name>substrate</name>
    </ligand>
</feature>
<evidence type="ECO:0000256" key="8">
    <source>
        <dbReference type="ARBA" id="ARBA00061012"/>
    </source>
</evidence>
<evidence type="ECO:0000256" key="11">
    <source>
        <dbReference type="PIRSR" id="PIRSR614732-2"/>
    </source>
</evidence>
<dbReference type="GO" id="GO:0044205">
    <property type="term" value="P:'de novo' UMP biosynthetic process"/>
    <property type="evidence" value="ECO:0007669"/>
    <property type="project" value="UniProtKB-UniRule"/>
</dbReference>
<dbReference type="GO" id="GO:0006207">
    <property type="term" value="P:'de novo' pyrimidine nucleobase biosynthetic process"/>
    <property type="evidence" value="ECO:0007669"/>
    <property type="project" value="InterPro"/>
</dbReference>
<dbReference type="Gene3D" id="3.20.20.70">
    <property type="entry name" value="Aldolase class I"/>
    <property type="match status" value="1"/>
</dbReference>
<reference evidence="14 15" key="1">
    <citation type="journal article" date="2019" name="Front. Microbiol.">
        <title>Thermoanaerosceptrum fracticalcis gen. nov. sp. nov., a Novel Fumarate-Fermenting Microorganism From a Deep Fractured Carbonate Aquifer of the US Great Basin.</title>
        <authorList>
            <person name="Hamilton-Brehm S.D."/>
            <person name="Stewart L.E."/>
            <person name="Zavarin M."/>
            <person name="Caldwell M."/>
            <person name="Lawson P.A."/>
            <person name="Onstott T.C."/>
            <person name="Grzymski J."/>
            <person name="Neveux I."/>
            <person name="Lollar B.S."/>
            <person name="Russell C.E."/>
            <person name="Moser D.P."/>
        </authorList>
    </citation>
    <scope>NUCLEOTIDE SEQUENCE [LARGE SCALE GENOMIC DNA]</scope>
    <source>
        <strain evidence="14 15">DRI-13</strain>
    </source>
</reference>
<dbReference type="SMART" id="SM00934">
    <property type="entry name" value="OMPdecase"/>
    <property type="match status" value="1"/>
</dbReference>
<protein>
    <recommendedName>
        <fullName evidence="9">Orotidine 5'-phosphate decarboxylase</fullName>
        <ecNumber evidence="9">4.1.1.23</ecNumber>
    </recommendedName>
    <alternativeName>
        <fullName evidence="9">OMP decarboxylase</fullName>
        <shortName evidence="9">OMPDCase</shortName>
        <shortName evidence="9">OMPdecase</shortName>
    </alternativeName>
</protein>
<dbReference type="InterPro" id="IPR011060">
    <property type="entry name" value="RibuloseP-bd_barrel"/>
</dbReference>
<dbReference type="AlphaFoldDB" id="A0A7G6E2M1"/>
<keyword evidence="15" id="KW-1185">Reference proteome</keyword>
<evidence type="ECO:0000313" key="14">
    <source>
        <dbReference type="EMBL" id="QNB46325.1"/>
    </source>
</evidence>
<accession>A0A7G6E2M1</accession>
<evidence type="ECO:0000313" key="15">
    <source>
        <dbReference type="Proteomes" id="UP000515847"/>
    </source>
</evidence>
<dbReference type="InterPro" id="IPR013785">
    <property type="entry name" value="Aldolase_TIM"/>
</dbReference>
<dbReference type="Pfam" id="PF00215">
    <property type="entry name" value="OMPdecase"/>
    <property type="match status" value="1"/>
</dbReference>
<organism evidence="14 15">
    <name type="scientific">Thermanaerosceptrum fracticalcis</name>
    <dbReference type="NCBI Taxonomy" id="1712410"/>
    <lineage>
        <taxon>Bacteria</taxon>
        <taxon>Bacillati</taxon>
        <taxon>Bacillota</taxon>
        <taxon>Clostridia</taxon>
        <taxon>Eubacteriales</taxon>
        <taxon>Peptococcaceae</taxon>
        <taxon>Thermanaerosceptrum</taxon>
    </lineage>
</organism>
<name>A0A7G6E2M1_THEFR</name>
<comment type="subunit">
    <text evidence="3 9">Homodimer.</text>
</comment>
<dbReference type="HAMAP" id="MF_01200_B">
    <property type="entry name" value="OMPdecase_type1_B"/>
    <property type="match status" value="1"/>
</dbReference>
<gene>
    <name evidence="9 14" type="primary">pyrF</name>
    <name evidence="14" type="ORF">BR63_08365</name>
</gene>
<dbReference type="NCBIfam" id="TIGR01740">
    <property type="entry name" value="pyrF"/>
    <property type="match status" value="1"/>
</dbReference>
<dbReference type="UniPathway" id="UPA00070">
    <property type="reaction ID" value="UER00120"/>
</dbReference>
<evidence type="ECO:0000256" key="10">
    <source>
        <dbReference type="PIRSR" id="PIRSR614732-1"/>
    </source>
</evidence>
<feature type="active site" description="For OMPdecase activity" evidence="10">
    <location>
        <position position="63"/>
    </location>
</feature>
<evidence type="ECO:0000256" key="12">
    <source>
        <dbReference type="RuleBase" id="RU000512"/>
    </source>
</evidence>
<evidence type="ECO:0000259" key="13">
    <source>
        <dbReference type="SMART" id="SM00934"/>
    </source>
</evidence>
<dbReference type="Proteomes" id="UP000515847">
    <property type="component" value="Chromosome"/>
</dbReference>
<feature type="active site" description="Proton donor" evidence="9">
    <location>
        <position position="63"/>
    </location>
</feature>
<feature type="binding site" evidence="9 11">
    <location>
        <position position="214"/>
    </location>
    <ligand>
        <name>substrate</name>
    </ligand>
</feature>
<dbReference type="InterPro" id="IPR014732">
    <property type="entry name" value="OMPdecase"/>
</dbReference>
<evidence type="ECO:0000256" key="3">
    <source>
        <dbReference type="ARBA" id="ARBA00011738"/>
    </source>
</evidence>
<feature type="binding site" evidence="9 11">
    <location>
        <position position="215"/>
    </location>
    <ligand>
        <name>substrate</name>
    </ligand>
</feature>
<dbReference type="PANTHER" id="PTHR32119">
    <property type="entry name" value="OROTIDINE 5'-PHOSPHATE DECARBOXYLASE"/>
    <property type="match status" value="1"/>
</dbReference>
<feature type="binding site" evidence="9 11">
    <location>
        <position position="34"/>
    </location>
    <ligand>
        <name>substrate</name>
    </ligand>
</feature>